<sequence>MKNNQLIIILLALGSFVTGTAEFVVSGILELIAFDLGISISAAGQLITIYSLSYAIGALALVMLTSRFDRKKVLLYAVFAFILGNLVAFLSYDYIFLMLSRVIMAMSGGLYIVVATNYAAQIAAPEKRGSAMATVITGFTVSLVLGVPIGTFLAGYLNWHYIFLIIALFTVLLLAALYRILPNIQGNQALPFKQQLRIVKDKRILTGLATTIFWILGYTMVFAYISPLLSQAAGFSIEMTSIALFVLGVFAFIGSRFGGYAADKWGPARTIAISLCVHIISLFVLAFTQYSAVGVFITLAFWGVAAWTTTPAKQFYLISLKPQSSETVLSFNTALMNVGMMLGSALGGILIQYTDIGNLSWIGGLSVILALVFIRYSFYLNKSSDVLS</sequence>
<feature type="transmembrane region" description="Helical" evidence="7">
    <location>
        <begin position="98"/>
        <end position="120"/>
    </location>
</feature>
<evidence type="ECO:0000256" key="1">
    <source>
        <dbReference type="ARBA" id="ARBA00004651"/>
    </source>
</evidence>
<feature type="transmembrane region" description="Helical" evidence="7">
    <location>
        <begin position="202"/>
        <end position="226"/>
    </location>
</feature>
<evidence type="ECO:0000259" key="8">
    <source>
        <dbReference type="PROSITE" id="PS50850"/>
    </source>
</evidence>
<dbReference type="RefSeq" id="WP_213519574.1">
    <property type="nucleotide sequence ID" value="NZ_BOSE01000011.1"/>
</dbReference>
<comment type="caution">
    <text evidence="9">The sequence shown here is derived from an EMBL/GenBank/DDBJ whole genome shotgun (WGS) entry which is preliminary data.</text>
</comment>
<evidence type="ECO:0000313" key="9">
    <source>
        <dbReference type="EMBL" id="GIP18917.1"/>
    </source>
</evidence>
<evidence type="ECO:0000256" key="5">
    <source>
        <dbReference type="ARBA" id="ARBA00022989"/>
    </source>
</evidence>
<feature type="transmembrane region" description="Helical" evidence="7">
    <location>
        <begin position="132"/>
        <end position="153"/>
    </location>
</feature>
<dbReference type="InterPro" id="IPR011701">
    <property type="entry name" value="MFS"/>
</dbReference>
<keyword evidence="4 7" id="KW-0812">Transmembrane</keyword>
<dbReference type="Proteomes" id="UP000683139">
    <property type="component" value="Unassembled WGS sequence"/>
</dbReference>
<evidence type="ECO:0000256" key="7">
    <source>
        <dbReference type="SAM" id="Phobius"/>
    </source>
</evidence>
<dbReference type="GO" id="GO:0005886">
    <property type="term" value="C:plasma membrane"/>
    <property type="evidence" value="ECO:0007669"/>
    <property type="project" value="UniProtKB-SubCell"/>
</dbReference>
<dbReference type="InterPro" id="IPR050189">
    <property type="entry name" value="MFS_Efflux_Transporters"/>
</dbReference>
<feature type="transmembrane region" description="Helical" evidence="7">
    <location>
        <begin position="37"/>
        <end position="61"/>
    </location>
</feature>
<evidence type="ECO:0000313" key="10">
    <source>
        <dbReference type="Proteomes" id="UP000683139"/>
    </source>
</evidence>
<dbReference type="InterPro" id="IPR020846">
    <property type="entry name" value="MFS_dom"/>
</dbReference>
<evidence type="ECO:0000256" key="4">
    <source>
        <dbReference type="ARBA" id="ARBA00022692"/>
    </source>
</evidence>
<feature type="transmembrane region" description="Helical" evidence="7">
    <location>
        <begin position="290"/>
        <end position="308"/>
    </location>
</feature>
<keyword evidence="5 7" id="KW-1133">Transmembrane helix</keyword>
<feature type="transmembrane region" description="Helical" evidence="7">
    <location>
        <begin position="359"/>
        <end position="378"/>
    </location>
</feature>
<accession>A0A919YQN7</accession>
<reference evidence="9" key="1">
    <citation type="submission" date="2021-03" db="EMBL/GenBank/DDBJ databases">
        <title>Antimicrobial resistance genes in bacteria isolated from Japanese honey, and their potential for conferring macrolide and lincosamide resistance in the American foulbrood pathogen Paenibacillus larvae.</title>
        <authorList>
            <person name="Okamoto M."/>
            <person name="Kumagai M."/>
            <person name="Kanamori H."/>
            <person name="Takamatsu D."/>
        </authorList>
    </citation>
    <scope>NUCLEOTIDE SEQUENCE</scope>
    <source>
        <strain evidence="9">J40TS1</strain>
    </source>
</reference>
<proteinExistence type="predicted"/>
<dbReference type="Gene3D" id="1.20.1250.20">
    <property type="entry name" value="MFS general substrate transporter like domains"/>
    <property type="match status" value="1"/>
</dbReference>
<comment type="subcellular location">
    <subcellularLocation>
        <location evidence="1">Cell membrane</location>
        <topology evidence="1">Multi-pass membrane protein</topology>
    </subcellularLocation>
</comment>
<dbReference type="PANTHER" id="PTHR43124:SF10">
    <property type="entry name" value="PURINE EFFLUX PUMP PBUE"/>
    <property type="match status" value="1"/>
</dbReference>
<dbReference type="SUPFAM" id="SSF103473">
    <property type="entry name" value="MFS general substrate transporter"/>
    <property type="match status" value="1"/>
</dbReference>
<dbReference type="InterPro" id="IPR036259">
    <property type="entry name" value="MFS_trans_sf"/>
</dbReference>
<dbReference type="PANTHER" id="PTHR43124">
    <property type="entry name" value="PURINE EFFLUX PUMP PBUE"/>
    <property type="match status" value="1"/>
</dbReference>
<keyword evidence="2" id="KW-0813">Transport</keyword>
<feature type="transmembrane region" description="Helical" evidence="7">
    <location>
        <begin position="232"/>
        <end position="254"/>
    </location>
</feature>
<evidence type="ECO:0000256" key="6">
    <source>
        <dbReference type="ARBA" id="ARBA00023136"/>
    </source>
</evidence>
<feature type="domain" description="Major facilitator superfamily (MFS) profile" evidence="8">
    <location>
        <begin position="7"/>
        <end position="382"/>
    </location>
</feature>
<gene>
    <name evidence="9" type="primary">ybcL_1</name>
    <name evidence="9" type="ORF">J40TS1_45590</name>
</gene>
<dbReference type="GO" id="GO:0022857">
    <property type="term" value="F:transmembrane transporter activity"/>
    <property type="evidence" value="ECO:0007669"/>
    <property type="project" value="InterPro"/>
</dbReference>
<name>A0A919YQN7_9BACL</name>
<protein>
    <submittedName>
        <fullName evidence="9">MFS-type transporter YbcL</fullName>
    </submittedName>
</protein>
<evidence type="ECO:0000256" key="2">
    <source>
        <dbReference type="ARBA" id="ARBA00022448"/>
    </source>
</evidence>
<keyword evidence="10" id="KW-1185">Reference proteome</keyword>
<dbReference type="AlphaFoldDB" id="A0A919YQN7"/>
<feature type="transmembrane region" description="Helical" evidence="7">
    <location>
        <begin position="159"/>
        <end position="181"/>
    </location>
</feature>
<organism evidence="9 10">
    <name type="scientific">Paenibacillus montaniterrae</name>
    <dbReference type="NCBI Taxonomy" id="429341"/>
    <lineage>
        <taxon>Bacteria</taxon>
        <taxon>Bacillati</taxon>
        <taxon>Bacillota</taxon>
        <taxon>Bacilli</taxon>
        <taxon>Bacillales</taxon>
        <taxon>Paenibacillaceae</taxon>
        <taxon>Paenibacillus</taxon>
    </lineage>
</organism>
<feature type="transmembrane region" description="Helical" evidence="7">
    <location>
        <begin position="73"/>
        <end position="92"/>
    </location>
</feature>
<keyword evidence="3" id="KW-1003">Cell membrane</keyword>
<evidence type="ECO:0000256" key="3">
    <source>
        <dbReference type="ARBA" id="ARBA00022475"/>
    </source>
</evidence>
<dbReference type="EMBL" id="BOSE01000011">
    <property type="protein sequence ID" value="GIP18917.1"/>
    <property type="molecule type" value="Genomic_DNA"/>
</dbReference>
<dbReference type="PROSITE" id="PS50850">
    <property type="entry name" value="MFS"/>
    <property type="match status" value="1"/>
</dbReference>
<feature type="transmembrane region" description="Helical" evidence="7">
    <location>
        <begin position="329"/>
        <end position="353"/>
    </location>
</feature>
<keyword evidence="6 7" id="KW-0472">Membrane</keyword>
<dbReference type="Pfam" id="PF07690">
    <property type="entry name" value="MFS_1"/>
    <property type="match status" value="1"/>
</dbReference>
<dbReference type="CDD" id="cd17324">
    <property type="entry name" value="MFS_NepI_like"/>
    <property type="match status" value="1"/>
</dbReference>